<dbReference type="AlphaFoldDB" id="A0ABD2MKR4"/>
<dbReference type="SUPFAM" id="SSF48371">
    <property type="entry name" value="ARM repeat"/>
    <property type="match status" value="1"/>
</dbReference>
<accession>A0ABD2MKR4</accession>
<evidence type="ECO:0000256" key="1">
    <source>
        <dbReference type="ARBA" id="ARBA00004544"/>
    </source>
</evidence>
<comment type="subcellular location">
    <subcellularLocation>
        <location evidence="1">Cytoplasm</location>
        <location evidence="1">Cell cortex</location>
    </subcellularLocation>
</comment>
<dbReference type="InterPro" id="IPR008376">
    <property type="entry name" value="Chaperone_Ric-8_A/B"/>
</dbReference>
<dbReference type="EMBL" id="JABFTP020000001">
    <property type="protein sequence ID" value="KAL3266979.1"/>
    <property type="molecule type" value="Genomic_DNA"/>
</dbReference>
<evidence type="ECO:0000313" key="7">
    <source>
        <dbReference type="Proteomes" id="UP001516400"/>
    </source>
</evidence>
<dbReference type="PANTHER" id="PTHR12425:SF5">
    <property type="entry name" value="SYNEMBRYN"/>
    <property type="match status" value="1"/>
</dbReference>
<dbReference type="InterPro" id="IPR019318">
    <property type="entry name" value="Gua_nucleotide_exch_fac_Ric8"/>
</dbReference>
<dbReference type="GO" id="GO:0005085">
    <property type="term" value="F:guanyl-nucleotide exchange factor activity"/>
    <property type="evidence" value="ECO:0007669"/>
    <property type="project" value="UniProtKB-KW"/>
</dbReference>
<dbReference type="PANTHER" id="PTHR12425">
    <property type="entry name" value="SYNEMBRYN"/>
    <property type="match status" value="1"/>
</dbReference>
<proteinExistence type="inferred from homology"/>
<evidence type="ECO:0000256" key="3">
    <source>
        <dbReference type="ARBA" id="ARBA00022490"/>
    </source>
</evidence>
<comment type="similarity">
    <text evidence="2">Belongs to the synembryn family.</text>
</comment>
<gene>
    <name evidence="6" type="ORF">HHI36_011127</name>
</gene>
<dbReference type="Pfam" id="PF10165">
    <property type="entry name" value="Ric8"/>
    <property type="match status" value="1"/>
</dbReference>
<name>A0ABD2MKR4_9CUCU</name>
<keyword evidence="3" id="KW-0963">Cytoplasm</keyword>
<keyword evidence="5" id="KW-0143">Chaperone</keyword>
<dbReference type="GO" id="GO:0005938">
    <property type="term" value="C:cell cortex"/>
    <property type="evidence" value="ECO:0007669"/>
    <property type="project" value="UniProtKB-SubCell"/>
</dbReference>
<protein>
    <recommendedName>
        <fullName evidence="8">Synembryn-A</fullName>
    </recommendedName>
</protein>
<dbReference type="Proteomes" id="UP001516400">
    <property type="component" value="Unassembled WGS sequence"/>
</dbReference>
<evidence type="ECO:0008006" key="8">
    <source>
        <dbReference type="Google" id="ProtNLM"/>
    </source>
</evidence>
<dbReference type="InterPro" id="IPR016024">
    <property type="entry name" value="ARM-type_fold"/>
</dbReference>
<evidence type="ECO:0000256" key="2">
    <source>
        <dbReference type="ARBA" id="ARBA00009049"/>
    </source>
</evidence>
<evidence type="ECO:0000256" key="4">
    <source>
        <dbReference type="ARBA" id="ARBA00022658"/>
    </source>
</evidence>
<organism evidence="6 7">
    <name type="scientific">Cryptolaemus montrouzieri</name>
    <dbReference type="NCBI Taxonomy" id="559131"/>
    <lineage>
        <taxon>Eukaryota</taxon>
        <taxon>Metazoa</taxon>
        <taxon>Ecdysozoa</taxon>
        <taxon>Arthropoda</taxon>
        <taxon>Hexapoda</taxon>
        <taxon>Insecta</taxon>
        <taxon>Pterygota</taxon>
        <taxon>Neoptera</taxon>
        <taxon>Endopterygota</taxon>
        <taxon>Coleoptera</taxon>
        <taxon>Polyphaga</taxon>
        <taxon>Cucujiformia</taxon>
        <taxon>Coccinelloidea</taxon>
        <taxon>Coccinellidae</taxon>
        <taxon>Scymninae</taxon>
        <taxon>Scymnini</taxon>
        <taxon>Cryptolaemus</taxon>
    </lineage>
</organism>
<keyword evidence="4" id="KW-0344">Guanine-nucleotide releasing factor</keyword>
<evidence type="ECO:0000256" key="5">
    <source>
        <dbReference type="ARBA" id="ARBA00023186"/>
    </source>
</evidence>
<comment type="caution">
    <text evidence="6">The sequence shown here is derived from an EMBL/GenBank/DDBJ whole genome shotgun (WGS) entry which is preliminary data.</text>
</comment>
<dbReference type="PRINTS" id="PR01802">
    <property type="entry name" value="SYNEMBRYN"/>
</dbReference>
<evidence type="ECO:0000313" key="6">
    <source>
        <dbReference type="EMBL" id="KAL3266979.1"/>
    </source>
</evidence>
<keyword evidence="7" id="KW-1185">Reference proteome</keyword>
<sequence>MKVAKECCKNGILQSIINRMNMYKEPLFPLEIKFFDVKLIFIITALCPEIRKPLADDEYTVRYLIDILGNIVMKSYGDHHGKTATLNNEVVELASEILKALFNLTLRIQSSESELTKYTDLVSILRKCLLASVDAKDKRVTLHNNVINLLTNIPNPCYKALIPPIDADKTEDQLEYKSHDVAALSQILELLKTKMLNDGSVSDQHEILSPITTVLYKGACADRIIRKYLRSEILPPLKDVHSRPEEGSTLRNCLCRLLTTPMTQLRDIIAELLFVLCKKSVRRMIKYTGYGNAAGLFAQRGLLGGREDDGAADFSSDSEDSETEEYAEHKHMINPVLGCYEPPHADAMAEMSDEQKEFEAMKLVQLMDDLMKSGTIKPCRVGKDGKPEPIEHVLQLQESIKGQTNWRQDNCDSD</sequence>
<reference evidence="6 7" key="1">
    <citation type="journal article" date="2021" name="BMC Biol.">
        <title>Horizontally acquired antibacterial genes associated with adaptive radiation of ladybird beetles.</title>
        <authorList>
            <person name="Li H.S."/>
            <person name="Tang X.F."/>
            <person name="Huang Y.H."/>
            <person name="Xu Z.Y."/>
            <person name="Chen M.L."/>
            <person name="Du X.Y."/>
            <person name="Qiu B.Y."/>
            <person name="Chen P.T."/>
            <person name="Zhang W."/>
            <person name="Slipinski A."/>
            <person name="Escalona H.E."/>
            <person name="Waterhouse R.M."/>
            <person name="Zwick A."/>
            <person name="Pang H."/>
        </authorList>
    </citation>
    <scope>NUCLEOTIDE SEQUENCE [LARGE SCALE GENOMIC DNA]</scope>
    <source>
        <strain evidence="6">SYSU2018</strain>
    </source>
</reference>